<feature type="transmembrane region" description="Helical" evidence="1">
    <location>
        <begin position="6"/>
        <end position="26"/>
    </location>
</feature>
<keyword evidence="1" id="KW-1133">Transmembrane helix</keyword>
<dbReference type="Pfam" id="PF07330">
    <property type="entry name" value="DUF1467"/>
    <property type="match status" value="1"/>
</dbReference>
<name>A0A395LN69_9SPHN</name>
<gene>
    <name evidence="2" type="ORF">DL238_11135</name>
</gene>
<proteinExistence type="predicted"/>
<dbReference type="EMBL" id="QRBB01000001">
    <property type="protein sequence ID" value="RDS78099.1"/>
    <property type="molecule type" value="Genomic_DNA"/>
</dbReference>
<sequence length="93" mass="10357">MSPWSILAIYVLVWIFVAFVMLPFGVRTHEEMGLDLTPGQAESAPANFRPGRLALRAAVIAVVLTALWVANWEQGWITRESFDFMLPPGQRGA</sequence>
<organism evidence="2 3">
    <name type="scientific">Alteriqipengyuania lutimaris</name>
    <dbReference type="NCBI Taxonomy" id="1538146"/>
    <lineage>
        <taxon>Bacteria</taxon>
        <taxon>Pseudomonadati</taxon>
        <taxon>Pseudomonadota</taxon>
        <taxon>Alphaproteobacteria</taxon>
        <taxon>Sphingomonadales</taxon>
        <taxon>Erythrobacteraceae</taxon>
        <taxon>Alteriqipengyuania</taxon>
    </lineage>
</organism>
<reference evidence="2 3" key="1">
    <citation type="submission" date="2018-07" db="EMBL/GenBank/DDBJ databases">
        <title>Erythrobacter nanhaiensis sp. nov., a novel member of the genus Erythrobacter isolated from the South China Sea.</title>
        <authorList>
            <person name="Chen X."/>
            <person name="Liu J."/>
        </authorList>
    </citation>
    <scope>NUCLEOTIDE SEQUENCE [LARGE SCALE GENOMIC DNA]</scope>
    <source>
        <strain evidence="2 3">S-5</strain>
    </source>
</reference>
<feature type="transmembrane region" description="Helical" evidence="1">
    <location>
        <begin position="53"/>
        <end position="70"/>
    </location>
</feature>
<dbReference type="RefSeq" id="WP_115492322.1">
    <property type="nucleotide sequence ID" value="NZ_JACHWW010000001.1"/>
</dbReference>
<protein>
    <submittedName>
        <fullName evidence="2">DUF1467 family protein</fullName>
    </submittedName>
</protein>
<keyword evidence="3" id="KW-1185">Reference proteome</keyword>
<dbReference type="Proteomes" id="UP000254101">
    <property type="component" value="Unassembled WGS sequence"/>
</dbReference>
<keyword evidence="1" id="KW-0812">Transmembrane</keyword>
<accession>A0A395LN69</accession>
<dbReference type="InterPro" id="IPR009935">
    <property type="entry name" value="DUF1467"/>
</dbReference>
<keyword evidence="1" id="KW-0472">Membrane</keyword>
<evidence type="ECO:0000313" key="2">
    <source>
        <dbReference type="EMBL" id="RDS78099.1"/>
    </source>
</evidence>
<dbReference type="OrthoDB" id="9804637at2"/>
<evidence type="ECO:0000256" key="1">
    <source>
        <dbReference type="SAM" id="Phobius"/>
    </source>
</evidence>
<evidence type="ECO:0000313" key="3">
    <source>
        <dbReference type="Proteomes" id="UP000254101"/>
    </source>
</evidence>
<comment type="caution">
    <text evidence="2">The sequence shown here is derived from an EMBL/GenBank/DDBJ whole genome shotgun (WGS) entry which is preliminary data.</text>
</comment>
<dbReference type="AlphaFoldDB" id="A0A395LN69"/>